<name>A0A2Z6EVI2_9BURK</name>
<sequence length="581" mass="64968">MKSTVVRLTTTATRTLPRWLLFAICIVYAVTGLFGRDPWKNEDAAGFGMMWTLANGSWQDWLLPNLAGKVITSSGPLAYWLGALSMRVFGGWIGPIGATHIVTVCLLCISCAFVWHSGYLLGRRAEVQPFKYAFGGEPSSRDYGRTLADGALLVLLGCFGLAERSHETTPEITQFACVAMMLYGLIRCIDKPKQGALCWGLALGLLSLAANPPLVVALLISTLVLMLVTHELRVKALFTLGVPVLTLIALAWPLSAYIALSSEASPYLHAWFFSNLRTFSGSPASTLFYALKNLPLYTWPAWPLAAWSWYSWAGLRRAPHIMIALSVISALLILIALQTHQTNRLFLLLLPALSVLAAFGLPTLKRGATNAIDWFALLSFTILSSFVWLVWIAQQTGFPTQIARNLTRFAPGFQAEFRPPAFIIAILVTGCWIILVYWRLARRPKALWRSVVLSSAGTTLMWVLLMTLWLPLVNYSRTYRDVATQIASRLPTDYQCISPVRLGDAQIASFAYFGKMRFAFGNEDCDVLLRQDTWDYGPPASLSPFVWKLIWEGRRPADRDERFRLYLRTERASKQKQRPQN</sequence>
<accession>A0A2Z6EVI2</accession>
<dbReference type="RefSeq" id="WP_045365476.1">
    <property type="nucleotide sequence ID" value="NZ_AP018150.1"/>
</dbReference>
<organism evidence="1 2">
    <name type="scientific">Mycoavidus cysteinexigens</name>
    <dbReference type="NCBI Taxonomy" id="1553431"/>
    <lineage>
        <taxon>Bacteria</taxon>
        <taxon>Pseudomonadati</taxon>
        <taxon>Pseudomonadota</taxon>
        <taxon>Betaproteobacteria</taxon>
        <taxon>Burkholderiales</taxon>
        <taxon>Burkholderiaceae</taxon>
        <taxon>Mycoavidus</taxon>
    </lineage>
</organism>
<keyword evidence="2" id="KW-1185">Reference proteome</keyword>
<protein>
    <submittedName>
        <fullName evidence="1">Inner membrane protein</fullName>
    </submittedName>
</protein>
<dbReference type="AlphaFoldDB" id="A0A2Z6EVI2"/>
<gene>
    <name evidence="1" type="ORF">MCB1EB_1270</name>
</gene>
<dbReference type="KEGG" id="mcys:MCB1EB_1270"/>
<evidence type="ECO:0000313" key="2">
    <source>
        <dbReference type="Proteomes" id="UP000282597"/>
    </source>
</evidence>
<reference evidence="1 2" key="1">
    <citation type="journal article" date="2018" name="Microbes Environ.">
        <title>Comparative Genomic Insights into Endofungal Lifestyles of Two Bacterial Endosymbionts, Mycoavidus cysteinexigens and Burkholderia rhizoxinica.</title>
        <authorList>
            <person name="Sharmin D."/>
            <person name="Guo Y."/>
            <person name="Nishizawa T."/>
            <person name="Ohshima S."/>
            <person name="Sato Y."/>
            <person name="Takashima Y."/>
            <person name="Narisawa K."/>
            <person name="Ohta H."/>
        </authorList>
    </citation>
    <scope>NUCLEOTIDE SEQUENCE [LARGE SCALE GENOMIC DNA]</scope>
    <source>
        <strain evidence="1 2">B1-EB</strain>
    </source>
</reference>
<proteinExistence type="predicted"/>
<dbReference type="EMBL" id="AP018150">
    <property type="protein sequence ID" value="BBE09431.1"/>
    <property type="molecule type" value="Genomic_DNA"/>
</dbReference>
<evidence type="ECO:0000313" key="1">
    <source>
        <dbReference type="EMBL" id="BBE09431.1"/>
    </source>
</evidence>
<dbReference type="Proteomes" id="UP000282597">
    <property type="component" value="Chromosome"/>
</dbReference>